<dbReference type="OrthoDB" id="32523at2"/>
<dbReference type="InterPro" id="IPR036390">
    <property type="entry name" value="WH_DNA-bd_sf"/>
</dbReference>
<protein>
    <recommendedName>
        <fullName evidence="1">HTH marR-type domain-containing protein</fullName>
    </recommendedName>
</protein>
<dbReference type="Pfam" id="PF12802">
    <property type="entry name" value="MarR_2"/>
    <property type="match status" value="1"/>
</dbReference>
<dbReference type="SUPFAM" id="SSF46785">
    <property type="entry name" value="Winged helix' DNA-binding domain"/>
    <property type="match status" value="1"/>
</dbReference>
<dbReference type="PROSITE" id="PS50995">
    <property type="entry name" value="HTH_MARR_2"/>
    <property type="match status" value="1"/>
</dbReference>
<sequence>MSRDFAEHLVTQWSEARPELDAAPMALVVRIMRVNALLSERLAKVLAAHGLSVWEFDMLATLRRNGPDGLSPKQLQREMLLSSGAMTHRIDRLEEAGLVERRPEPTDRRGTIVRLTPAGAKRVDPIIRDRFEDARQVLELLDPAQARAVSDGLRKLAIELQDGSW</sequence>
<dbReference type="PATRIC" id="fig|1121014.3.peg.315"/>
<dbReference type="Gene3D" id="1.10.10.10">
    <property type="entry name" value="Winged helix-like DNA-binding domain superfamily/Winged helix DNA-binding domain"/>
    <property type="match status" value="1"/>
</dbReference>
<dbReference type="InterPro" id="IPR011991">
    <property type="entry name" value="ArsR-like_HTH"/>
</dbReference>
<dbReference type="STRING" id="1121014.N788_01680"/>
<reference evidence="3" key="1">
    <citation type="submission" date="2013-08" db="EMBL/GenBank/DDBJ databases">
        <title>Genome sequencing of Arenimonas donghaensis.</title>
        <authorList>
            <person name="Chen F."/>
            <person name="Wang G."/>
        </authorList>
    </citation>
    <scope>NUCLEOTIDE SEQUENCE [LARGE SCALE GENOMIC DNA]</scope>
    <source>
        <strain evidence="3">HO3-R19</strain>
    </source>
</reference>
<dbReference type="InterPro" id="IPR039422">
    <property type="entry name" value="MarR/SlyA-like"/>
</dbReference>
<dbReference type="PANTHER" id="PTHR33164">
    <property type="entry name" value="TRANSCRIPTIONAL REGULATOR, MARR FAMILY"/>
    <property type="match status" value="1"/>
</dbReference>
<evidence type="ECO:0000313" key="3">
    <source>
        <dbReference type="Proteomes" id="UP000029085"/>
    </source>
</evidence>
<dbReference type="InterPro" id="IPR000835">
    <property type="entry name" value="HTH_MarR-typ"/>
</dbReference>
<feature type="domain" description="HTH marR-type" evidence="1">
    <location>
        <begin position="24"/>
        <end position="158"/>
    </location>
</feature>
<reference evidence="2 3" key="2">
    <citation type="journal article" date="2015" name="Stand. Genomic Sci.">
        <title>High quality draft genomic sequence of Arenimonas donghaensis DSM 18148(T).</title>
        <authorList>
            <person name="Chen F."/>
            <person name="Wang H."/>
            <person name="Cao Y."/>
            <person name="Li X."/>
            <person name="Wang G."/>
        </authorList>
    </citation>
    <scope>NUCLEOTIDE SEQUENCE [LARGE SCALE GENOMIC DNA]</scope>
    <source>
        <strain evidence="2 3">HO3-R19</strain>
    </source>
</reference>
<dbReference type="PANTHER" id="PTHR33164:SF104">
    <property type="entry name" value="TRANSCRIPTIONAL REGULATORY PROTEIN"/>
    <property type="match status" value="1"/>
</dbReference>
<dbReference type="GO" id="GO:0006950">
    <property type="term" value="P:response to stress"/>
    <property type="evidence" value="ECO:0007669"/>
    <property type="project" value="TreeGrafter"/>
</dbReference>
<gene>
    <name evidence="2" type="ORF">N788_01680</name>
</gene>
<proteinExistence type="predicted"/>
<organism evidence="2 3">
    <name type="scientific">Arenimonas donghaensis DSM 18148 = HO3-R19</name>
    <dbReference type="NCBI Taxonomy" id="1121014"/>
    <lineage>
        <taxon>Bacteria</taxon>
        <taxon>Pseudomonadati</taxon>
        <taxon>Pseudomonadota</taxon>
        <taxon>Gammaproteobacteria</taxon>
        <taxon>Lysobacterales</taxon>
        <taxon>Lysobacteraceae</taxon>
        <taxon>Arenimonas</taxon>
    </lineage>
</organism>
<keyword evidence="3" id="KW-1185">Reference proteome</keyword>
<evidence type="ECO:0000259" key="1">
    <source>
        <dbReference type="PROSITE" id="PS50995"/>
    </source>
</evidence>
<dbReference type="InterPro" id="IPR036388">
    <property type="entry name" value="WH-like_DNA-bd_sf"/>
</dbReference>
<dbReference type="EMBL" id="AVCJ01000001">
    <property type="protein sequence ID" value="KFL37907.1"/>
    <property type="molecule type" value="Genomic_DNA"/>
</dbReference>
<accession>A0A087MM04</accession>
<dbReference type="SMART" id="SM00347">
    <property type="entry name" value="HTH_MARR"/>
    <property type="match status" value="1"/>
</dbReference>
<name>A0A087MM04_9GAMM</name>
<dbReference type="AlphaFoldDB" id="A0A087MM04"/>
<dbReference type="CDD" id="cd00090">
    <property type="entry name" value="HTH_ARSR"/>
    <property type="match status" value="1"/>
</dbReference>
<comment type="caution">
    <text evidence="2">The sequence shown here is derived from an EMBL/GenBank/DDBJ whole genome shotgun (WGS) entry which is preliminary data.</text>
</comment>
<evidence type="ECO:0000313" key="2">
    <source>
        <dbReference type="EMBL" id="KFL37907.1"/>
    </source>
</evidence>
<dbReference type="RefSeq" id="WP_034220285.1">
    <property type="nucleotide sequence ID" value="NZ_AVCJ01000001.1"/>
</dbReference>
<dbReference type="GO" id="GO:0003700">
    <property type="term" value="F:DNA-binding transcription factor activity"/>
    <property type="evidence" value="ECO:0007669"/>
    <property type="project" value="InterPro"/>
</dbReference>
<dbReference type="PRINTS" id="PR00598">
    <property type="entry name" value="HTHMARR"/>
</dbReference>
<dbReference type="Proteomes" id="UP000029085">
    <property type="component" value="Unassembled WGS sequence"/>
</dbReference>